<evidence type="ECO:0000313" key="1">
    <source>
        <dbReference type="EMBL" id="QSQ26750.1"/>
    </source>
</evidence>
<gene>
    <name evidence="1" type="ORF">JY651_18275</name>
</gene>
<reference evidence="1 2" key="1">
    <citation type="submission" date="2021-02" db="EMBL/GenBank/DDBJ databases">
        <title>De Novo genome assembly of isolated myxobacteria.</title>
        <authorList>
            <person name="Stevens D.C."/>
        </authorList>
    </citation>
    <scope>NUCLEOTIDE SEQUENCE [LARGE SCALE GENOMIC DNA]</scope>
    <source>
        <strain evidence="2">SCPEA02</strain>
    </source>
</reference>
<evidence type="ECO:0008006" key="3">
    <source>
        <dbReference type="Google" id="ProtNLM"/>
    </source>
</evidence>
<dbReference type="RefSeq" id="WP_206728292.1">
    <property type="nucleotide sequence ID" value="NZ_CP071090.1"/>
</dbReference>
<proteinExistence type="predicted"/>
<accession>A0ABX7P8H0</accession>
<dbReference type="Proteomes" id="UP000662747">
    <property type="component" value="Chromosome"/>
</dbReference>
<dbReference type="EMBL" id="CP071090">
    <property type="protein sequence ID" value="QSQ26750.1"/>
    <property type="molecule type" value="Genomic_DNA"/>
</dbReference>
<sequence length="436" mass="47857">MGHSQKNRRAAGLAVGVCALALVLGAVAFVSTGKSPQAGPPEAVAEAQVDTSKRVFISGTLVNLREAASPTATPVKQVPLATECAVEEKAASGWWRVRCGDVQGWAAAEFLSSEKPTVEAFLAAAEDLKRPLKQRFDAALRAVTLEPTHAAARERFWRLFVEQERASLEELLAKQDAPLPQLHATASCEGEETSVESCLMSVLENGARMAEWYRFDFAPQEQTPRRLFVSVMLEKPIPQIESPHFWVRAGTFGGDAQNLDVQVLAASRYVPSDAMRLALEPEKPSNEKLPLFSKQLEGVLSEEALQLLRPLVGEWTQLERHDGKLSIVEYCDSQVVTISLKVGESSAHVHIEGGQDEDDFEVMGVQGAKDGSVVLKRWTGETLKYTLPRADKRVSGWVYSAWESINGSFVHATNKKDFPVVAPTEEECKEFFDGPQ</sequence>
<keyword evidence="2" id="KW-1185">Reference proteome</keyword>
<organism evidence="1 2">
    <name type="scientific">Pyxidicoccus parkwayensis</name>
    <dbReference type="NCBI Taxonomy" id="2813578"/>
    <lineage>
        <taxon>Bacteria</taxon>
        <taxon>Pseudomonadati</taxon>
        <taxon>Myxococcota</taxon>
        <taxon>Myxococcia</taxon>
        <taxon>Myxococcales</taxon>
        <taxon>Cystobacterineae</taxon>
        <taxon>Myxococcaceae</taxon>
        <taxon>Pyxidicoccus</taxon>
    </lineage>
</organism>
<dbReference type="Gene3D" id="2.30.30.40">
    <property type="entry name" value="SH3 Domains"/>
    <property type="match status" value="1"/>
</dbReference>
<protein>
    <recommendedName>
        <fullName evidence="3">SH3b domain-containing protein</fullName>
    </recommendedName>
</protein>
<evidence type="ECO:0000313" key="2">
    <source>
        <dbReference type="Proteomes" id="UP000662747"/>
    </source>
</evidence>
<name>A0ABX7P8H0_9BACT</name>